<evidence type="ECO:0000259" key="8">
    <source>
        <dbReference type="PROSITE" id="PS52029"/>
    </source>
</evidence>
<feature type="domain" description="L,D-TPase catalytic" evidence="8">
    <location>
        <begin position="60"/>
        <end position="240"/>
    </location>
</feature>
<keyword evidence="5 7" id="KW-0573">Peptidoglycan synthesis</keyword>
<evidence type="ECO:0000256" key="7">
    <source>
        <dbReference type="PROSITE-ProRule" id="PRU01373"/>
    </source>
</evidence>
<reference evidence="9 10" key="1">
    <citation type="submission" date="2023-02" db="EMBL/GenBank/DDBJ databases">
        <title>Devosia algicola sp. nov., isolated from the phycosphere of marine algae.</title>
        <authorList>
            <person name="Kim J.M."/>
            <person name="Lee J.K."/>
            <person name="Choi B.J."/>
            <person name="Bayburt H."/>
            <person name="Jeon C.O."/>
        </authorList>
    </citation>
    <scope>NUCLEOTIDE SEQUENCE [LARGE SCALE GENOMIC DNA]</scope>
    <source>
        <strain evidence="9 10">G20-9</strain>
    </source>
</reference>
<dbReference type="InterPro" id="IPR036365">
    <property type="entry name" value="PGBD-like_sf"/>
</dbReference>
<accession>A0ABY7YQ33</accession>
<dbReference type="Proteomes" id="UP001220530">
    <property type="component" value="Chromosome"/>
</dbReference>
<dbReference type="InterPro" id="IPR038063">
    <property type="entry name" value="Transpep_catalytic_dom"/>
</dbReference>
<dbReference type="InterPro" id="IPR002477">
    <property type="entry name" value="Peptidoglycan-bd-like"/>
</dbReference>
<evidence type="ECO:0000313" key="10">
    <source>
        <dbReference type="Proteomes" id="UP001220530"/>
    </source>
</evidence>
<dbReference type="SUPFAM" id="SSF141523">
    <property type="entry name" value="L,D-transpeptidase catalytic domain-like"/>
    <property type="match status" value="1"/>
</dbReference>
<sequence length="240" mass="27640">MDADTDRAIRAFQARHGLIVTGEVDEATFYAMSVPAADRLNQLYLNLQRVQRLAPNLSDRYVVVNIPAASIEAVELGTVAQRHTAVVGRADRATPILDSKIYQINFNPYWHVPKSIIRRDLTKYMQEDPEYLTKFRIHIYDSKGNEIQANQIDWTTEEAVNYMFRQEPGAENSMGHVKINFHNKYDVYLHDTPTKSLFGQNARFHSSGCVRVSAVNETRVLVAARQWRLGFEQCRRRLQL</sequence>
<dbReference type="PANTHER" id="PTHR41533:SF2">
    <property type="entry name" value="BLR7131 PROTEIN"/>
    <property type="match status" value="1"/>
</dbReference>
<evidence type="ECO:0000256" key="1">
    <source>
        <dbReference type="ARBA" id="ARBA00004752"/>
    </source>
</evidence>
<dbReference type="InterPro" id="IPR052905">
    <property type="entry name" value="LD-transpeptidase_YkuD-like"/>
</dbReference>
<dbReference type="SUPFAM" id="SSF47090">
    <property type="entry name" value="PGBD-like"/>
    <property type="match status" value="1"/>
</dbReference>
<dbReference type="InterPro" id="IPR005490">
    <property type="entry name" value="LD_TPept_cat_dom"/>
</dbReference>
<organism evidence="9 10">
    <name type="scientific">Devosia algicola</name>
    <dbReference type="NCBI Taxonomy" id="3026418"/>
    <lineage>
        <taxon>Bacteria</taxon>
        <taxon>Pseudomonadati</taxon>
        <taxon>Pseudomonadota</taxon>
        <taxon>Alphaproteobacteria</taxon>
        <taxon>Hyphomicrobiales</taxon>
        <taxon>Devosiaceae</taxon>
        <taxon>Devosia</taxon>
    </lineage>
</organism>
<evidence type="ECO:0000256" key="2">
    <source>
        <dbReference type="ARBA" id="ARBA00005992"/>
    </source>
</evidence>
<proteinExistence type="inferred from homology"/>
<evidence type="ECO:0000256" key="6">
    <source>
        <dbReference type="ARBA" id="ARBA00023316"/>
    </source>
</evidence>
<dbReference type="CDD" id="cd16913">
    <property type="entry name" value="YkuD_like"/>
    <property type="match status" value="1"/>
</dbReference>
<feature type="active site" description="Proton donor/acceptor" evidence="7">
    <location>
        <position position="190"/>
    </location>
</feature>
<keyword evidence="4 7" id="KW-0133">Cell shape</keyword>
<keyword evidence="6 7" id="KW-0961">Cell wall biogenesis/degradation</keyword>
<name>A0ABY7YQ33_9HYPH</name>
<keyword evidence="10" id="KW-1185">Reference proteome</keyword>
<dbReference type="Gene3D" id="1.10.101.10">
    <property type="entry name" value="PGBD-like superfamily/PGBD"/>
    <property type="match status" value="1"/>
</dbReference>
<dbReference type="InterPro" id="IPR036366">
    <property type="entry name" value="PGBDSf"/>
</dbReference>
<keyword evidence="3" id="KW-0808">Transferase</keyword>
<dbReference type="Pfam" id="PF03734">
    <property type="entry name" value="YkuD"/>
    <property type="match status" value="1"/>
</dbReference>
<feature type="active site" description="Nucleophile" evidence="7">
    <location>
        <position position="209"/>
    </location>
</feature>
<protein>
    <submittedName>
        <fullName evidence="9">L,D-transpeptidase family protein</fullName>
    </submittedName>
</protein>
<dbReference type="Pfam" id="PF01471">
    <property type="entry name" value="PG_binding_1"/>
    <property type="match status" value="1"/>
</dbReference>
<dbReference type="EMBL" id="CP118246">
    <property type="protein sequence ID" value="WDR03000.1"/>
    <property type="molecule type" value="Genomic_DNA"/>
</dbReference>
<evidence type="ECO:0000256" key="5">
    <source>
        <dbReference type="ARBA" id="ARBA00022984"/>
    </source>
</evidence>
<dbReference type="Gene3D" id="2.40.440.10">
    <property type="entry name" value="L,D-transpeptidase catalytic domain-like"/>
    <property type="match status" value="1"/>
</dbReference>
<evidence type="ECO:0000313" key="9">
    <source>
        <dbReference type="EMBL" id="WDR03000.1"/>
    </source>
</evidence>
<evidence type="ECO:0000256" key="4">
    <source>
        <dbReference type="ARBA" id="ARBA00022960"/>
    </source>
</evidence>
<dbReference type="PANTHER" id="PTHR41533">
    <property type="entry name" value="L,D-TRANSPEPTIDASE HI_1667-RELATED"/>
    <property type="match status" value="1"/>
</dbReference>
<comment type="pathway">
    <text evidence="1 7">Cell wall biogenesis; peptidoglycan biosynthesis.</text>
</comment>
<dbReference type="PROSITE" id="PS52029">
    <property type="entry name" value="LD_TPASE"/>
    <property type="match status" value="1"/>
</dbReference>
<evidence type="ECO:0000256" key="3">
    <source>
        <dbReference type="ARBA" id="ARBA00022679"/>
    </source>
</evidence>
<gene>
    <name evidence="9" type="ORF">PSQ19_01935</name>
</gene>
<comment type="similarity">
    <text evidence="2">Belongs to the YkuD family.</text>
</comment>